<dbReference type="Proteomes" id="UP000326759">
    <property type="component" value="Unassembled WGS sequence"/>
</dbReference>
<feature type="compositionally biased region" description="Basic and acidic residues" evidence="1">
    <location>
        <begin position="717"/>
        <end position="728"/>
    </location>
</feature>
<protein>
    <submittedName>
        <fullName evidence="2">YLP motif-containing protein 1</fullName>
    </submittedName>
</protein>
<feature type="compositionally biased region" description="Low complexity" evidence="1">
    <location>
        <begin position="401"/>
        <end position="410"/>
    </location>
</feature>
<feature type="compositionally biased region" description="Basic and acidic residues" evidence="1">
    <location>
        <begin position="267"/>
        <end position="290"/>
    </location>
</feature>
<evidence type="ECO:0000313" key="2">
    <source>
        <dbReference type="EMBL" id="KAB7501915.1"/>
    </source>
</evidence>
<dbReference type="AlphaFoldDB" id="A0A5N5TA02"/>
<sequence length="1032" mass="110134">MGPNMNNDSSQKGPLLGPRGPGGRGQDGPMGPGQGGPMGPGQGGPMGPGQGGPMGPGQGRPMGPGQGRPMGPGHGGPMGPGHGGPMGPGHDGPMGPGHGGPMDPSEGGPMGPGPGPFNSGGPNQSGPGSNRGSPAGFNQRHPGGPGGPSQLSPSGHSHGGPPKEGGRGRGGPFKSRWGANPNLADDDDEDDEGPPPNWNSNQNMNDDGWNHGPGQWNNNRGPSNWMGGPNNQGPQSWNNNNAPPNNWGEDSNHRFPNSQGGRGGSRGYDKNKRGRSDRGGDSFSDKEGRGKPVNKSKPKEEDESDSPWEAIKDVQRFNIKAESSDDQSAAASTPKQKPVQPSKKKATTDDEGETVMSHQGQSRATGNVLALFRQKVKEEGPGSIPGLDLPTSEDKSKSNAKKATSSPSKSQGTKRSMSKEPTDDKIDVNFEEGSRLNIGPIGVDSKAKKWKPPQDWYEDDDENDHSGGGESSGKDKSGRDSNRRDGSDSFSERSGRGGMKGRRNNDGPGGRGKVPILSNPNNSEGLMGPGPGMFGSPFGGPGPRGPGMMGPGPGPFGGGPRFGGPGPGPFGMQGPGPGPGNPFMNPFGGGPGGPQGPGMFCGPGGPNGPFGPQGNQGPMGPGGPGPGFDSGRGRGGNRGGRGGRNNRPEPLMSMELPGPPYSGEGGGRNNFGRGGKNGPNQSKGRPFFELGASDTNHPPHQFTRHTNDPPDSDDERDGMKSRDYEKPQFENSNKQFDALPIGKEVVTIDDLISDREIENGGSAPRILCLDDYFMIEVEKLVKEPDTGKMMMEYEYEAHLEDQYRQALVRSFKKQIDEGFFPFIIIDCVYVGEIEVDVQTCYHRNIHNRTLKDLQKMALKWQPPPPDVIQLDLTSYIQDADIQEVEMEDCSQEDEVSANVEEVVSLDDDDDQENETFKVIKELMKSKWDTDESQEEKLDKLDGFKSAKKRLGESKPQSIEDWLQLSKEYERKKTQPGKKSVRWADIEERNRQSSARDRGFVLGQTDWERMTDPSFGSNALVQVRYIEPREKNV</sequence>
<reference evidence="2 3" key="1">
    <citation type="journal article" date="2019" name="PLoS Biol.">
        <title>Sex chromosomes control vertical transmission of feminizing Wolbachia symbionts in an isopod.</title>
        <authorList>
            <person name="Becking T."/>
            <person name="Chebbi M.A."/>
            <person name="Giraud I."/>
            <person name="Moumen B."/>
            <person name="Laverre T."/>
            <person name="Caubet Y."/>
            <person name="Peccoud J."/>
            <person name="Gilbert C."/>
            <person name="Cordaux R."/>
        </authorList>
    </citation>
    <scope>NUCLEOTIDE SEQUENCE [LARGE SCALE GENOMIC DNA]</scope>
    <source>
        <strain evidence="2">ANa2</strain>
        <tissue evidence="2">Whole body excluding digestive tract and cuticle</tissue>
    </source>
</reference>
<dbReference type="InterPro" id="IPR026314">
    <property type="entry name" value="YLP_motif_con_p1"/>
</dbReference>
<feature type="compositionally biased region" description="Low complexity" evidence="1">
    <location>
        <begin position="116"/>
        <end position="134"/>
    </location>
</feature>
<feature type="compositionally biased region" description="Polar residues" evidence="1">
    <location>
        <begin position="356"/>
        <end position="365"/>
    </location>
</feature>
<comment type="caution">
    <text evidence="2">The sequence shown here is derived from an EMBL/GenBank/DDBJ whole genome shotgun (WGS) entry which is preliminary data.</text>
</comment>
<keyword evidence="3" id="KW-1185">Reference proteome</keyword>
<feature type="region of interest" description="Disordered" evidence="1">
    <location>
        <begin position="1"/>
        <end position="736"/>
    </location>
</feature>
<feature type="compositionally biased region" description="Basic and acidic residues" evidence="1">
    <location>
        <begin position="464"/>
        <end position="495"/>
    </location>
</feature>
<feature type="compositionally biased region" description="Basic and acidic residues" evidence="1">
    <location>
        <begin position="981"/>
        <end position="996"/>
    </location>
</feature>
<dbReference type="OrthoDB" id="513595at2759"/>
<feature type="compositionally biased region" description="Gly residues" evidence="1">
    <location>
        <begin position="527"/>
        <end position="575"/>
    </location>
</feature>
<gene>
    <name evidence="2" type="primary">Ylpm1</name>
    <name evidence="2" type="ORF">Anas_06797</name>
</gene>
<feature type="compositionally biased region" description="Acidic residues" evidence="1">
    <location>
        <begin position="184"/>
        <end position="193"/>
    </location>
</feature>
<dbReference type="PANTHER" id="PTHR13413:SF0">
    <property type="entry name" value="YLP MOTIF-CONTAINING PROTEIN 1"/>
    <property type="match status" value="1"/>
</dbReference>
<dbReference type="GO" id="GO:0005634">
    <property type="term" value="C:nucleus"/>
    <property type="evidence" value="ECO:0007669"/>
    <property type="project" value="InterPro"/>
</dbReference>
<feature type="compositionally biased region" description="Gly residues" evidence="1">
    <location>
        <begin position="587"/>
        <end position="608"/>
    </location>
</feature>
<feature type="compositionally biased region" description="Low complexity" evidence="1">
    <location>
        <begin position="148"/>
        <end position="160"/>
    </location>
</feature>
<evidence type="ECO:0000256" key="1">
    <source>
        <dbReference type="SAM" id="MobiDB-lite"/>
    </source>
</evidence>
<organism evidence="2 3">
    <name type="scientific">Armadillidium nasatum</name>
    <dbReference type="NCBI Taxonomy" id="96803"/>
    <lineage>
        <taxon>Eukaryota</taxon>
        <taxon>Metazoa</taxon>
        <taxon>Ecdysozoa</taxon>
        <taxon>Arthropoda</taxon>
        <taxon>Crustacea</taxon>
        <taxon>Multicrustacea</taxon>
        <taxon>Malacostraca</taxon>
        <taxon>Eumalacostraca</taxon>
        <taxon>Peracarida</taxon>
        <taxon>Isopoda</taxon>
        <taxon>Oniscidea</taxon>
        <taxon>Crinocheta</taxon>
        <taxon>Armadillidiidae</taxon>
        <taxon>Armadillidium</taxon>
    </lineage>
</organism>
<feature type="compositionally biased region" description="Gly residues" evidence="1">
    <location>
        <begin position="663"/>
        <end position="677"/>
    </location>
</feature>
<evidence type="ECO:0000313" key="3">
    <source>
        <dbReference type="Proteomes" id="UP000326759"/>
    </source>
</evidence>
<feature type="compositionally biased region" description="Polar residues" evidence="1">
    <location>
        <begin position="1"/>
        <end position="12"/>
    </location>
</feature>
<feature type="compositionally biased region" description="Gly residues" evidence="1">
    <location>
        <begin position="19"/>
        <end position="100"/>
    </location>
</feature>
<feature type="compositionally biased region" description="Low complexity" evidence="1">
    <location>
        <begin position="326"/>
        <end position="341"/>
    </location>
</feature>
<name>A0A5N5TA02_9CRUS</name>
<feature type="compositionally biased region" description="Low complexity" evidence="1">
    <location>
        <begin position="227"/>
        <end position="246"/>
    </location>
</feature>
<dbReference type="EMBL" id="SEYY01009110">
    <property type="protein sequence ID" value="KAB7501915.1"/>
    <property type="molecule type" value="Genomic_DNA"/>
</dbReference>
<proteinExistence type="predicted"/>
<feature type="compositionally biased region" description="Basic and acidic residues" evidence="1">
    <location>
        <begin position="417"/>
        <end position="434"/>
    </location>
</feature>
<feature type="compositionally biased region" description="Gly residues" evidence="1">
    <location>
        <begin position="617"/>
        <end position="643"/>
    </location>
</feature>
<dbReference type="PANTHER" id="PTHR13413">
    <property type="entry name" value="YLP MOTIF CONTAINING PROTEIN NUCLEAR PROTEIN ZAP"/>
    <property type="match status" value="1"/>
</dbReference>
<dbReference type="GO" id="GO:0032204">
    <property type="term" value="P:regulation of telomere maintenance"/>
    <property type="evidence" value="ECO:0007669"/>
    <property type="project" value="TreeGrafter"/>
</dbReference>
<accession>A0A5N5TA02</accession>
<feature type="region of interest" description="Disordered" evidence="1">
    <location>
        <begin position="969"/>
        <end position="996"/>
    </location>
</feature>